<comment type="caution">
    <text evidence="1">The sequence shown here is derived from an EMBL/GenBank/DDBJ whole genome shotgun (WGS) entry which is preliminary data.</text>
</comment>
<proteinExistence type="predicted"/>
<accession>A0ABN7R606</accession>
<gene>
    <name evidence="1" type="ORF">DYBT9623_01606</name>
</gene>
<organism evidence="1 2">
    <name type="scientific">Dyadobacter linearis</name>
    <dbReference type="NCBI Taxonomy" id="2823330"/>
    <lineage>
        <taxon>Bacteria</taxon>
        <taxon>Pseudomonadati</taxon>
        <taxon>Bacteroidota</taxon>
        <taxon>Cytophagia</taxon>
        <taxon>Cytophagales</taxon>
        <taxon>Spirosomataceae</taxon>
        <taxon>Dyadobacter</taxon>
    </lineage>
</organism>
<protein>
    <submittedName>
        <fullName evidence="1">Uncharacterized protein</fullName>
    </submittedName>
</protein>
<sequence length="62" mass="7310">MDQKYKGMTVNERLYISGLMDEFDLAVKENNTAKIIEILKKVEITDFDALYQILKELRLDQI</sequence>
<dbReference type="EMBL" id="CAJRAU010000002">
    <property type="protein sequence ID" value="CAG5068874.1"/>
    <property type="molecule type" value="Genomic_DNA"/>
</dbReference>
<name>A0ABN7R606_9BACT</name>
<evidence type="ECO:0000313" key="1">
    <source>
        <dbReference type="EMBL" id="CAG5068874.1"/>
    </source>
</evidence>
<reference evidence="1 2" key="1">
    <citation type="submission" date="2021-04" db="EMBL/GenBank/DDBJ databases">
        <authorList>
            <person name="Rodrigo-Torres L."/>
            <person name="Arahal R. D."/>
            <person name="Lucena T."/>
        </authorList>
    </citation>
    <scope>NUCLEOTIDE SEQUENCE [LARGE SCALE GENOMIC DNA]</scope>
    <source>
        <strain evidence="1 2">CECT 9623</strain>
    </source>
</reference>
<keyword evidence="2" id="KW-1185">Reference proteome</keyword>
<evidence type="ECO:0000313" key="2">
    <source>
        <dbReference type="Proteomes" id="UP000679725"/>
    </source>
</evidence>
<dbReference type="Proteomes" id="UP000679725">
    <property type="component" value="Unassembled WGS sequence"/>
</dbReference>